<evidence type="ECO:0000313" key="2">
    <source>
        <dbReference type="EMBL" id="MDQ0226538.1"/>
    </source>
</evidence>
<evidence type="ECO:0000256" key="1">
    <source>
        <dbReference type="SAM" id="Phobius"/>
    </source>
</evidence>
<reference evidence="2 3" key="1">
    <citation type="submission" date="2023-07" db="EMBL/GenBank/DDBJ databases">
        <title>Genomic Encyclopedia of Type Strains, Phase IV (KMG-IV): sequencing the most valuable type-strain genomes for metagenomic binning, comparative biology and taxonomic classification.</title>
        <authorList>
            <person name="Goeker M."/>
        </authorList>
    </citation>
    <scope>NUCLEOTIDE SEQUENCE [LARGE SCALE GENOMIC DNA]</scope>
    <source>
        <strain evidence="2 3">DSM 17723</strain>
    </source>
</reference>
<keyword evidence="3" id="KW-1185">Reference proteome</keyword>
<dbReference type="Proteomes" id="UP001232245">
    <property type="component" value="Unassembled WGS sequence"/>
</dbReference>
<keyword evidence="1" id="KW-1133">Transmembrane helix</keyword>
<proteinExistence type="predicted"/>
<evidence type="ECO:0000313" key="3">
    <source>
        <dbReference type="Proteomes" id="UP001232245"/>
    </source>
</evidence>
<organism evidence="2 3">
    <name type="scientific">Metabacillus niabensis</name>
    <dbReference type="NCBI Taxonomy" id="324854"/>
    <lineage>
        <taxon>Bacteria</taxon>
        <taxon>Bacillati</taxon>
        <taxon>Bacillota</taxon>
        <taxon>Bacilli</taxon>
        <taxon>Bacillales</taxon>
        <taxon>Bacillaceae</taxon>
        <taxon>Metabacillus</taxon>
    </lineage>
</organism>
<accession>A0ABT9Z2Q1</accession>
<keyword evidence="1" id="KW-0472">Membrane</keyword>
<keyword evidence="1" id="KW-0812">Transmembrane</keyword>
<feature type="transmembrane region" description="Helical" evidence="1">
    <location>
        <begin position="12"/>
        <end position="36"/>
    </location>
</feature>
<gene>
    <name evidence="2" type="ORF">J2S02_002883</name>
</gene>
<protein>
    <submittedName>
        <fullName evidence="2">Uncharacterized protein</fullName>
    </submittedName>
</protein>
<sequence>MSTDRKQVVTIVFGLFIMGVTFVAKFFVGNAIVSFIKGLFS</sequence>
<comment type="caution">
    <text evidence="2">The sequence shown here is derived from an EMBL/GenBank/DDBJ whole genome shotgun (WGS) entry which is preliminary data.</text>
</comment>
<dbReference type="EMBL" id="JAUSTZ010000005">
    <property type="protein sequence ID" value="MDQ0226538.1"/>
    <property type="molecule type" value="Genomic_DNA"/>
</dbReference>
<dbReference type="RefSeq" id="WP_267905731.1">
    <property type="nucleotide sequence ID" value="NZ_CADEPK010000411.1"/>
</dbReference>
<name>A0ABT9Z2Q1_9BACI</name>